<dbReference type="EMBL" id="LUUG01000075">
    <property type="protein sequence ID" value="OAI03764.1"/>
    <property type="molecule type" value="Genomic_DNA"/>
</dbReference>
<sequence>MSNPLSELIGKLFTDPVEQVGIALPSAALVAVFFNYREQIHPALLRLPDPFAASTAGALIFLVLTLAVSLVVKRLSHDLLNTTYDYLYRDRKRLKSDSWYRRAQNLALSTNDPLLSKYHEALDRLRDNDNPVVAKVEALQIQSKLARSLTLILAIFTLVLFIEKLMLLGLVCGGVSGLMLASFCKERWAASEMVYQALYETYFRQERRHPIWTSPMIRINKPVQQSCETEAVE</sequence>
<dbReference type="Proteomes" id="UP000078090">
    <property type="component" value="Unassembled WGS sequence"/>
</dbReference>
<keyword evidence="1" id="KW-0812">Transmembrane</keyword>
<dbReference type="AlphaFoldDB" id="A0A177ME21"/>
<feature type="transmembrane region" description="Helical" evidence="1">
    <location>
        <begin position="145"/>
        <end position="162"/>
    </location>
</feature>
<comment type="caution">
    <text evidence="2">The sequence shown here is derived from an EMBL/GenBank/DDBJ whole genome shotgun (WGS) entry which is preliminary data.</text>
</comment>
<keyword evidence="1" id="KW-1133">Transmembrane helix</keyword>
<name>A0A177ME21_METMH</name>
<keyword evidence="1" id="KW-0472">Membrane</keyword>
<dbReference type="OrthoDB" id="5573158at2"/>
<protein>
    <submittedName>
        <fullName evidence="2">Uncharacterized protein</fullName>
    </submittedName>
</protein>
<dbReference type="RefSeq" id="WP_064008905.1">
    <property type="nucleotide sequence ID" value="NZ_LUUG01000075.1"/>
</dbReference>
<organism evidence="2 3">
    <name type="scientific">Methylomonas methanica</name>
    <dbReference type="NCBI Taxonomy" id="421"/>
    <lineage>
        <taxon>Bacteria</taxon>
        <taxon>Pseudomonadati</taxon>
        <taxon>Pseudomonadota</taxon>
        <taxon>Gammaproteobacteria</taxon>
        <taxon>Methylococcales</taxon>
        <taxon>Methylococcaceae</taxon>
        <taxon>Methylomonas</taxon>
    </lineage>
</organism>
<accession>A0A177ME21</accession>
<evidence type="ECO:0000256" key="1">
    <source>
        <dbReference type="SAM" id="Phobius"/>
    </source>
</evidence>
<evidence type="ECO:0000313" key="2">
    <source>
        <dbReference type="EMBL" id="OAI03764.1"/>
    </source>
</evidence>
<proteinExistence type="predicted"/>
<evidence type="ECO:0000313" key="3">
    <source>
        <dbReference type="Proteomes" id="UP000078090"/>
    </source>
</evidence>
<gene>
    <name evidence="2" type="ORF">A1332_15275</name>
</gene>
<feature type="transmembrane region" description="Helical" evidence="1">
    <location>
        <begin position="51"/>
        <end position="72"/>
    </location>
</feature>
<reference evidence="2 3" key="1">
    <citation type="submission" date="2016-03" db="EMBL/GenBank/DDBJ databases">
        <authorList>
            <person name="Ploux O."/>
        </authorList>
    </citation>
    <scope>NUCLEOTIDE SEQUENCE [LARGE SCALE GENOMIC DNA]</scope>
    <source>
        <strain evidence="2 3">R-45363</strain>
    </source>
</reference>